<gene>
    <name evidence="3" type="ORF">GCM10009129_05460</name>
</gene>
<protein>
    <submittedName>
        <fullName evidence="3">PepSY domain-containing protein</fullName>
    </submittedName>
</protein>
<feature type="signal peptide" evidence="1">
    <location>
        <begin position="1"/>
        <end position="26"/>
    </location>
</feature>
<dbReference type="RefSeq" id="WP_201503947.1">
    <property type="nucleotide sequence ID" value="NZ_BAAAFR010000001.1"/>
</dbReference>
<feature type="domain" description="PepSY" evidence="2">
    <location>
        <begin position="46"/>
        <end position="102"/>
    </location>
</feature>
<evidence type="ECO:0000313" key="4">
    <source>
        <dbReference type="Proteomes" id="UP001501787"/>
    </source>
</evidence>
<dbReference type="Gene3D" id="3.10.450.40">
    <property type="match status" value="2"/>
</dbReference>
<name>A0ABN0VM38_9GAMM</name>
<comment type="caution">
    <text evidence="3">The sequence shown here is derived from an EMBL/GenBank/DDBJ whole genome shotgun (WGS) entry which is preliminary data.</text>
</comment>
<evidence type="ECO:0000256" key="1">
    <source>
        <dbReference type="SAM" id="SignalP"/>
    </source>
</evidence>
<keyword evidence="1" id="KW-0732">Signal</keyword>
<feature type="domain" description="PepSY" evidence="2">
    <location>
        <begin position="126"/>
        <end position="181"/>
    </location>
</feature>
<dbReference type="InterPro" id="IPR025711">
    <property type="entry name" value="PepSY"/>
</dbReference>
<dbReference type="Proteomes" id="UP001501787">
    <property type="component" value="Unassembled WGS sequence"/>
</dbReference>
<feature type="chain" id="PRO_5047476270" evidence="1">
    <location>
        <begin position="27"/>
        <end position="191"/>
    </location>
</feature>
<keyword evidence="4" id="KW-1185">Reference proteome</keyword>
<sequence length="191" mass="20561">MQKLSTLNKAIITVLSVTAISTTAIAVGQSNTQLPVSETVAAVQSKISLEQAMSIAQKTVKGDVIGAEFDQYDRSAGGNYEVTIVANNSEYDVKVDAKNGQVSTSKQEKMDNEDIAEYNAMKKSNLSLNQAIKKANQRINGTIVEAGFDVDAGKSVYEIEIVKGNQVYDVVVDSMTGQIVRSQAEMVDDDD</sequence>
<evidence type="ECO:0000259" key="2">
    <source>
        <dbReference type="Pfam" id="PF03413"/>
    </source>
</evidence>
<evidence type="ECO:0000313" key="3">
    <source>
        <dbReference type="EMBL" id="GAA0311034.1"/>
    </source>
</evidence>
<dbReference type="EMBL" id="BAAAFR010000001">
    <property type="protein sequence ID" value="GAA0311034.1"/>
    <property type="molecule type" value="Genomic_DNA"/>
</dbReference>
<accession>A0ABN0VM38</accession>
<reference evidence="3 4" key="1">
    <citation type="journal article" date="2019" name="Int. J. Syst. Evol. Microbiol.">
        <title>The Global Catalogue of Microorganisms (GCM) 10K type strain sequencing project: providing services to taxonomists for standard genome sequencing and annotation.</title>
        <authorList>
            <consortium name="The Broad Institute Genomics Platform"/>
            <consortium name="The Broad Institute Genome Sequencing Center for Infectious Disease"/>
            <person name="Wu L."/>
            <person name="Ma J."/>
        </authorList>
    </citation>
    <scope>NUCLEOTIDE SEQUENCE [LARGE SCALE GENOMIC DNA]</scope>
    <source>
        <strain evidence="3 4">JCM 16343</strain>
    </source>
</reference>
<organism evidence="3 4">
    <name type="scientific">Psychrobacter aestuarii</name>
    <dbReference type="NCBI Taxonomy" id="556327"/>
    <lineage>
        <taxon>Bacteria</taxon>
        <taxon>Pseudomonadati</taxon>
        <taxon>Pseudomonadota</taxon>
        <taxon>Gammaproteobacteria</taxon>
        <taxon>Moraxellales</taxon>
        <taxon>Moraxellaceae</taxon>
        <taxon>Psychrobacter</taxon>
    </lineage>
</organism>
<proteinExistence type="predicted"/>
<dbReference type="Pfam" id="PF03413">
    <property type="entry name" value="PepSY"/>
    <property type="match status" value="2"/>
</dbReference>